<reference evidence="2" key="1">
    <citation type="journal article" date="2023" name="Science">
        <title>Genome structures resolve the early diversification of teleost fishes.</title>
        <authorList>
            <person name="Parey E."/>
            <person name="Louis A."/>
            <person name="Montfort J."/>
            <person name="Bouchez O."/>
            <person name="Roques C."/>
            <person name="Iampietro C."/>
            <person name="Lluch J."/>
            <person name="Castinel A."/>
            <person name="Donnadieu C."/>
            <person name="Desvignes T."/>
            <person name="Floi Bucao C."/>
            <person name="Jouanno E."/>
            <person name="Wen M."/>
            <person name="Mejri S."/>
            <person name="Dirks R."/>
            <person name="Jansen H."/>
            <person name="Henkel C."/>
            <person name="Chen W.J."/>
            <person name="Zahm M."/>
            <person name="Cabau C."/>
            <person name="Klopp C."/>
            <person name="Thompson A.W."/>
            <person name="Robinson-Rechavi M."/>
            <person name="Braasch I."/>
            <person name="Lecointre G."/>
            <person name="Bobe J."/>
            <person name="Postlethwait J.H."/>
            <person name="Berthelot C."/>
            <person name="Roest Crollius H."/>
            <person name="Guiguen Y."/>
        </authorList>
    </citation>
    <scope>NUCLEOTIDE SEQUENCE</scope>
    <source>
        <strain evidence="2">NC1722</strain>
    </source>
</reference>
<feature type="region of interest" description="Disordered" evidence="1">
    <location>
        <begin position="1"/>
        <end position="21"/>
    </location>
</feature>
<accession>A0AAD7W2W0</accession>
<sequence length="108" mass="12039">MIQPEQRESEGELGEAQSGQQSALRLVVQCLSNELPREAFLCCGRPQLLCGSTTPQRLLGLFTCSAWARLEAQPNPLRWPVRLDLVQAHSSGPSLPASEQFIIHRKHH</sequence>
<feature type="compositionally biased region" description="Basic and acidic residues" evidence="1">
    <location>
        <begin position="1"/>
        <end position="10"/>
    </location>
</feature>
<comment type="caution">
    <text evidence="2">The sequence shown here is derived from an EMBL/GenBank/DDBJ whole genome shotgun (WGS) entry which is preliminary data.</text>
</comment>
<evidence type="ECO:0000256" key="1">
    <source>
        <dbReference type="SAM" id="MobiDB-lite"/>
    </source>
</evidence>
<proteinExistence type="predicted"/>
<evidence type="ECO:0000313" key="2">
    <source>
        <dbReference type="EMBL" id="KAJ8377466.1"/>
    </source>
</evidence>
<keyword evidence="3" id="KW-1185">Reference proteome</keyword>
<dbReference type="EMBL" id="JAINUG010000352">
    <property type="protein sequence ID" value="KAJ8377466.1"/>
    <property type="molecule type" value="Genomic_DNA"/>
</dbReference>
<dbReference type="AlphaFoldDB" id="A0AAD7W2W0"/>
<protein>
    <submittedName>
        <fullName evidence="2">Uncharacterized protein</fullName>
    </submittedName>
</protein>
<gene>
    <name evidence="2" type="ORF">AAFF_G00259770</name>
</gene>
<evidence type="ECO:0000313" key="3">
    <source>
        <dbReference type="Proteomes" id="UP001221898"/>
    </source>
</evidence>
<name>A0AAD7W2W0_9TELE</name>
<dbReference type="Proteomes" id="UP001221898">
    <property type="component" value="Unassembled WGS sequence"/>
</dbReference>
<organism evidence="2 3">
    <name type="scientific">Aldrovandia affinis</name>
    <dbReference type="NCBI Taxonomy" id="143900"/>
    <lineage>
        <taxon>Eukaryota</taxon>
        <taxon>Metazoa</taxon>
        <taxon>Chordata</taxon>
        <taxon>Craniata</taxon>
        <taxon>Vertebrata</taxon>
        <taxon>Euteleostomi</taxon>
        <taxon>Actinopterygii</taxon>
        <taxon>Neopterygii</taxon>
        <taxon>Teleostei</taxon>
        <taxon>Notacanthiformes</taxon>
        <taxon>Halosauridae</taxon>
        <taxon>Aldrovandia</taxon>
    </lineage>
</organism>